<dbReference type="KEGG" id="pamo:BAR1_07010"/>
<sequence>MLGSALYFPHIDIHDPAWLRSAILFWDEIQTIAPSAIEKPYQNEDSRACFEEGYLKPLRCDLHSGLIEDLGRKIFGLADRNNGFGRAIRQSENPAFDDLRSAESFAWEIEDAFHEVGMYPEKMSPEVKEMALRFGLARMHTGKVPPHMRRMMRDFEMARMHPEKMPHLMRNLFRNQPRMRDEDGDWLLVDGRFADAYMAALAAKLSQQLDISPLTPRQSAHGMSFRFMFDDVVDTSPNNATGAMLSVVMRGLRVDTSVPISKLLRFREERKDQYLDFAAQISELSDQLASQDDVINGWETFNKAQQLYEQKIEPSLRALKRELDGNSIATAWEGAYRAITVSVPSAGALAYFTDLGQPELLGAGAALAAADIGVRGYLAGRKARGDNPFSYLHDINANFGLPAFSDT</sequence>
<name>A0A347UFS4_9RHOB</name>
<protein>
    <submittedName>
        <fullName evidence="1">Uncharacterized protein</fullName>
    </submittedName>
</protein>
<organism evidence="1 2">
    <name type="scientific">Profundibacter amoris</name>
    <dbReference type="NCBI Taxonomy" id="2171755"/>
    <lineage>
        <taxon>Bacteria</taxon>
        <taxon>Pseudomonadati</taxon>
        <taxon>Pseudomonadota</taxon>
        <taxon>Alphaproteobacteria</taxon>
        <taxon>Rhodobacterales</taxon>
        <taxon>Paracoccaceae</taxon>
        <taxon>Profundibacter</taxon>
    </lineage>
</organism>
<proteinExistence type="predicted"/>
<dbReference type="EMBL" id="CP032125">
    <property type="protein sequence ID" value="AXX97702.1"/>
    <property type="molecule type" value="Genomic_DNA"/>
</dbReference>
<keyword evidence="2" id="KW-1185">Reference proteome</keyword>
<gene>
    <name evidence="1" type="ORF">BAR1_07010</name>
</gene>
<evidence type="ECO:0000313" key="2">
    <source>
        <dbReference type="Proteomes" id="UP000261704"/>
    </source>
</evidence>
<accession>A0A347UFS4</accession>
<reference evidence="1 2" key="1">
    <citation type="submission" date="2018-09" db="EMBL/GenBank/DDBJ databases">
        <title>Profundibacter amoris BAR1 gen. nov., sp. nov., a new member of the Roseobacter clade isolated at Lokis Castle Vent Field on the Arctic Mid-Oceanic Ridge.</title>
        <authorList>
            <person name="Le Moine Bauer S."/>
            <person name="Sjoeberg A.G."/>
            <person name="L'Haridon S."/>
            <person name="Stokke R."/>
            <person name="Roalkvam I."/>
            <person name="Steen I.H."/>
            <person name="Dahle H."/>
        </authorList>
    </citation>
    <scope>NUCLEOTIDE SEQUENCE [LARGE SCALE GENOMIC DNA]</scope>
    <source>
        <strain evidence="1 2">BAR1</strain>
    </source>
</reference>
<dbReference type="AlphaFoldDB" id="A0A347UFS4"/>
<dbReference type="Proteomes" id="UP000261704">
    <property type="component" value="Chromosome"/>
</dbReference>
<evidence type="ECO:0000313" key="1">
    <source>
        <dbReference type="EMBL" id="AXX97702.1"/>
    </source>
</evidence>
<dbReference type="RefSeq" id="WP_118942359.1">
    <property type="nucleotide sequence ID" value="NZ_CP032125.1"/>
</dbReference>
<dbReference type="OrthoDB" id="9115306at2"/>